<feature type="domain" description="NADH:flavin oxidoreductase/NADH oxidase N-terminal" evidence="7">
    <location>
        <begin position="4"/>
        <end position="339"/>
    </location>
</feature>
<organism evidence="8 9">
    <name type="scientific">Kineosporia corallincola</name>
    <dbReference type="NCBI Taxonomy" id="2835133"/>
    <lineage>
        <taxon>Bacteria</taxon>
        <taxon>Bacillati</taxon>
        <taxon>Actinomycetota</taxon>
        <taxon>Actinomycetes</taxon>
        <taxon>Kineosporiales</taxon>
        <taxon>Kineosporiaceae</taxon>
        <taxon>Kineosporia</taxon>
    </lineage>
</organism>
<accession>A0ABS5TFW4</accession>
<dbReference type="SUPFAM" id="SSF51395">
    <property type="entry name" value="FMN-linked oxidoreductases"/>
    <property type="match status" value="1"/>
</dbReference>
<evidence type="ECO:0000256" key="4">
    <source>
        <dbReference type="ARBA" id="ARBA00022857"/>
    </source>
</evidence>
<evidence type="ECO:0000313" key="9">
    <source>
        <dbReference type="Proteomes" id="UP001197247"/>
    </source>
</evidence>
<protein>
    <submittedName>
        <fullName evidence="8">NADH:flavin oxidoreductase/NADH oxidase</fullName>
    </submittedName>
</protein>
<dbReference type="PANTHER" id="PTHR43303">
    <property type="entry name" value="NADPH DEHYDROGENASE C23G7.10C-RELATED"/>
    <property type="match status" value="1"/>
</dbReference>
<dbReference type="Proteomes" id="UP001197247">
    <property type="component" value="Unassembled WGS sequence"/>
</dbReference>
<comment type="cofactor">
    <cofactor evidence="1">
        <name>FMN</name>
        <dbReference type="ChEBI" id="CHEBI:58210"/>
    </cofactor>
</comment>
<proteinExistence type="predicted"/>
<dbReference type="Pfam" id="PF00724">
    <property type="entry name" value="Oxidored_FMN"/>
    <property type="match status" value="1"/>
</dbReference>
<evidence type="ECO:0000256" key="1">
    <source>
        <dbReference type="ARBA" id="ARBA00001917"/>
    </source>
</evidence>
<comment type="caution">
    <text evidence="8">The sequence shown here is derived from an EMBL/GenBank/DDBJ whole genome shotgun (WGS) entry which is preliminary data.</text>
</comment>
<name>A0ABS5TFW4_9ACTN</name>
<dbReference type="CDD" id="cd02932">
    <property type="entry name" value="OYE_YqiM_FMN"/>
    <property type="match status" value="1"/>
</dbReference>
<evidence type="ECO:0000256" key="5">
    <source>
        <dbReference type="ARBA" id="ARBA00023002"/>
    </source>
</evidence>
<evidence type="ECO:0000256" key="3">
    <source>
        <dbReference type="ARBA" id="ARBA00022643"/>
    </source>
</evidence>
<sequence>MSQKLFEPITLRGTEFRNRIWVPPMCQYVVEKQDGVATDWHMAHLGGMAQGGAGAIIVEATAVSPEGRISAQDLGLWNDEQRDALVPIVAFLRSQGAVAGIQLAHAGRKASSLREGVPGAGRDVPPAEGGWETVGPSPVAFPGLRAPRELDQAGIDAVVASFASAARRAVEAGFGLLEVHGAHGYLIHEFLSPLSNRRTDSYGGSPENRARLLLEVVDAVRAEAGESLPVIVRLSATDWAEGGITLDDTVQVAQWLRERGVDLVDVSTGGNVRASIPVGPGYQTPFAAAIRERAGIPTGAVGEITEPAQAEHILATGQADVVLVGREILRDPRFPQRAALALGVDAPPIPVPYLRAFGIRPA</sequence>
<evidence type="ECO:0000313" key="8">
    <source>
        <dbReference type="EMBL" id="MBT0769980.1"/>
    </source>
</evidence>
<evidence type="ECO:0000256" key="6">
    <source>
        <dbReference type="SAM" id="MobiDB-lite"/>
    </source>
</evidence>
<keyword evidence="9" id="KW-1185">Reference proteome</keyword>
<dbReference type="InterPro" id="IPR013785">
    <property type="entry name" value="Aldolase_TIM"/>
</dbReference>
<keyword evidence="5" id="KW-0560">Oxidoreductase</keyword>
<dbReference type="Gene3D" id="3.20.20.70">
    <property type="entry name" value="Aldolase class I"/>
    <property type="match status" value="1"/>
</dbReference>
<keyword evidence="3" id="KW-0288">FMN</keyword>
<reference evidence="8 9" key="1">
    <citation type="submission" date="2021-05" db="EMBL/GenBank/DDBJ databases">
        <title>Kineosporia and Streptomyces sp. nov. two new marine actinobacteria isolated from Coral.</title>
        <authorList>
            <person name="Buangrab K."/>
            <person name="Sutthacheep M."/>
            <person name="Yeemin T."/>
            <person name="Harunari E."/>
            <person name="Igarashi Y."/>
            <person name="Kanchanasin P."/>
            <person name="Tanasupawat S."/>
            <person name="Phongsopitanun W."/>
        </authorList>
    </citation>
    <scope>NUCLEOTIDE SEQUENCE [LARGE SCALE GENOMIC DNA]</scope>
    <source>
        <strain evidence="8 9">J2-2</strain>
    </source>
</reference>
<dbReference type="EMBL" id="JAHBAY010000005">
    <property type="protein sequence ID" value="MBT0769980.1"/>
    <property type="molecule type" value="Genomic_DNA"/>
</dbReference>
<dbReference type="RefSeq" id="WP_214156277.1">
    <property type="nucleotide sequence ID" value="NZ_JAHBAY010000005.1"/>
</dbReference>
<evidence type="ECO:0000259" key="7">
    <source>
        <dbReference type="Pfam" id="PF00724"/>
    </source>
</evidence>
<keyword evidence="2" id="KW-0285">Flavoprotein</keyword>
<keyword evidence="4" id="KW-0521">NADP</keyword>
<evidence type="ECO:0000256" key="2">
    <source>
        <dbReference type="ARBA" id="ARBA00022630"/>
    </source>
</evidence>
<gene>
    <name evidence="8" type="ORF">KIH74_13665</name>
</gene>
<dbReference type="InterPro" id="IPR001155">
    <property type="entry name" value="OxRdtase_FMN_N"/>
</dbReference>
<feature type="region of interest" description="Disordered" evidence="6">
    <location>
        <begin position="114"/>
        <end position="135"/>
    </location>
</feature>
<dbReference type="PANTHER" id="PTHR43303:SF4">
    <property type="entry name" value="NADPH DEHYDROGENASE C23G7.10C-RELATED"/>
    <property type="match status" value="1"/>
</dbReference>
<dbReference type="InterPro" id="IPR044152">
    <property type="entry name" value="YqjM-like"/>
</dbReference>